<gene>
    <name evidence="2" type="ordered locus">FraEuI1c_0873</name>
</gene>
<dbReference type="AlphaFoldDB" id="E3IWA9"/>
<dbReference type="Pfam" id="PF03118">
    <property type="entry name" value="RNA_pol_A_CTD"/>
    <property type="match status" value="1"/>
</dbReference>
<proteinExistence type="predicted"/>
<dbReference type="GO" id="GO:0003899">
    <property type="term" value="F:DNA-directed RNA polymerase activity"/>
    <property type="evidence" value="ECO:0007669"/>
    <property type="project" value="InterPro"/>
</dbReference>
<dbReference type="STRING" id="298654.FraEuI1c_0873"/>
<dbReference type="KEGG" id="fri:FraEuI1c_0873"/>
<dbReference type="InParanoid" id="E3IWA9"/>
<dbReference type="InterPro" id="IPR011260">
    <property type="entry name" value="RNAP_asu_C"/>
</dbReference>
<name>E3IWA9_PSEI1</name>
<protein>
    <recommendedName>
        <fullName evidence="1">RNA polymerase alpha subunit C-terminal domain-containing protein</fullName>
    </recommendedName>
</protein>
<dbReference type="SUPFAM" id="SSF47789">
    <property type="entry name" value="C-terminal domain of RNA polymerase alpha subunit"/>
    <property type="match status" value="1"/>
</dbReference>
<evidence type="ECO:0000259" key="1">
    <source>
        <dbReference type="Pfam" id="PF03118"/>
    </source>
</evidence>
<reference evidence="2 3" key="1">
    <citation type="submission" date="2010-10" db="EMBL/GenBank/DDBJ databases">
        <title>Complete sequence of Frankia sp. EuI1c.</title>
        <authorList>
            <consortium name="US DOE Joint Genome Institute"/>
            <person name="Lucas S."/>
            <person name="Copeland A."/>
            <person name="Lapidus A."/>
            <person name="Cheng J.-F."/>
            <person name="Bruce D."/>
            <person name="Goodwin L."/>
            <person name="Pitluck S."/>
            <person name="Chertkov O."/>
            <person name="Detter J.C."/>
            <person name="Han C."/>
            <person name="Tapia R."/>
            <person name="Land M."/>
            <person name="Hauser L."/>
            <person name="Jeffries C."/>
            <person name="Kyrpides N."/>
            <person name="Ivanova N."/>
            <person name="Mikhailova N."/>
            <person name="Beauchemin N."/>
            <person name="Sen A."/>
            <person name="Sur S.A."/>
            <person name="Gtari M."/>
            <person name="Wall L."/>
            <person name="Tisa L."/>
            <person name="Woyke T."/>
        </authorList>
    </citation>
    <scope>NUCLEOTIDE SEQUENCE [LARGE SCALE GENOMIC DNA]</scope>
    <source>
        <strain evidence="3">DSM 45817 / CECT 9037 / EuI1c</strain>
    </source>
</reference>
<dbReference type="HOGENOM" id="CLU_986103_0_0_11"/>
<dbReference type="Proteomes" id="UP000002484">
    <property type="component" value="Chromosome"/>
</dbReference>
<sequence>MSPGTVGSDRRLFHMTDSAAGWAGRSAREALMVVAPQFLHSRSCLSVIREQYADRAGDEVTLYGLVRAREVLVLGQSQFADQVREVLRAGQVPGWGLHELPAERAPVSALYALLSVRTANILKRAPFLFAQEVAALPDEVLREFRGLGPRVLAEIRAALADPALANFRIDLASPESDASSEDLPEDLASRLRPEHQARYRDFLRGLAAVGLPAERIEKILGSLDGEPVPAADPVVRDILLYAGADELLDAYDETHDQAALATSEPFLPALPSTAARLARQVR</sequence>
<organism evidence="2 3">
    <name type="scientific">Pseudofrankia inefficax (strain DSM 45817 / CECT 9037 / DDB 130130 / EuI1c)</name>
    <name type="common">Frankia inefficax</name>
    <dbReference type="NCBI Taxonomy" id="298654"/>
    <lineage>
        <taxon>Bacteria</taxon>
        <taxon>Bacillati</taxon>
        <taxon>Actinomycetota</taxon>
        <taxon>Actinomycetes</taxon>
        <taxon>Frankiales</taxon>
        <taxon>Frankiaceae</taxon>
        <taxon>Pseudofrankia</taxon>
    </lineage>
</organism>
<dbReference type="GO" id="GO:0006351">
    <property type="term" value="P:DNA-templated transcription"/>
    <property type="evidence" value="ECO:0007669"/>
    <property type="project" value="InterPro"/>
</dbReference>
<dbReference type="GO" id="GO:0003677">
    <property type="term" value="F:DNA binding"/>
    <property type="evidence" value="ECO:0007669"/>
    <property type="project" value="InterPro"/>
</dbReference>
<accession>E3IWA9</accession>
<feature type="domain" description="RNA polymerase alpha subunit C-terminal" evidence="1">
    <location>
        <begin position="114"/>
        <end position="160"/>
    </location>
</feature>
<evidence type="ECO:0000313" key="2">
    <source>
        <dbReference type="EMBL" id="ADP78951.1"/>
    </source>
</evidence>
<dbReference type="OrthoDB" id="9966546at2"/>
<evidence type="ECO:0000313" key="3">
    <source>
        <dbReference type="Proteomes" id="UP000002484"/>
    </source>
</evidence>
<keyword evidence="3" id="KW-1185">Reference proteome</keyword>
<dbReference type="Gene3D" id="1.10.150.20">
    <property type="entry name" value="5' to 3' exonuclease, C-terminal subdomain"/>
    <property type="match status" value="1"/>
</dbReference>
<dbReference type="EMBL" id="CP002299">
    <property type="protein sequence ID" value="ADP78951.1"/>
    <property type="molecule type" value="Genomic_DNA"/>
</dbReference>